<keyword evidence="1" id="KW-1133">Transmembrane helix</keyword>
<protein>
    <submittedName>
        <fullName evidence="2">Uncharacterized protein</fullName>
    </submittedName>
</protein>
<dbReference type="EMBL" id="CAJVAS010000002">
    <property type="protein sequence ID" value="CAG7604227.1"/>
    <property type="molecule type" value="Genomic_DNA"/>
</dbReference>
<gene>
    <name evidence="2" type="ORF">PAESOLCIP111_00676</name>
</gene>
<name>A0A916JX45_9BACL</name>
<keyword evidence="1" id="KW-0812">Transmembrane</keyword>
<comment type="caution">
    <text evidence="2">The sequence shown here is derived from an EMBL/GenBank/DDBJ whole genome shotgun (WGS) entry which is preliminary data.</text>
</comment>
<evidence type="ECO:0000256" key="1">
    <source>
        <dbReference type="SAM" id="Phobius"/>
    </source>
</evidence>
<evidence type="ECO:0000313" key="3">
    <source>
        <dbReference type="Proteomes" id="UP000693672"/>
    </source>
</evidence>
<dbReference type="AlphaFoldDB" id="A0A916JX45"/>
<keyword evidence="1" id="KW-0472">Membrane</keyword>
<proteinExistence type="predicted"/>
<organism evidence="2 3">
    <name type="scientific">Paenibacillus solanacearum</name>
    <dbReference type="NCBI Taxonomy" id="2048548"/>
    <lineage>
        <taxon>Bacteria</taxon>
        <taxon>Bacillati</taxon>
        <taxon>Bacillota</taxon>
        <taxon>Bacilli</taxon>
        <taxon>Bacillales</taxon>
        <taxon>Paenibacillaceae</taxon>
        <taxon>Paenibacillus</taxon>
    </lineage>
</organism>
<evidence type="ECO:0000313" key="2">
    <source>
        <dbReference type="EMBL" id="CAG7604227.1"/>
    </source>
</evidence>
<keyword evidence="3" id="KW-1185">Reference proteome</keyword>
<reference evidence="2" key="1">
    <citation type="submission" date="2021-06" db="EMBL/GenBank/DDBJ databases">
        <authorList>
            <person name="Criscuolo A."/>
        </authorList>
    </citation>
    <scope>NUCLEOTIDE SEQUENCE</scope>
    <source>
        <strain evidence="2">CIP111600</strain>
    </source>
</reference>
<dbReference type="RefSeq" id="WP_281426624.1">
    <property type="nucleotide sequence ID" value="NZ_CAJVAS010000002.1"/>
</dbReference>
<dbReference type="Proteomes" id="UP000693672">
    <property type="component" value="Unassembled WGS sequence"/>
</dbReference>
<feature type="transmembrane region" description="Helical" evidence="1">
    <location>
        <begin position="16"/>
        <end position="36"/>
    </location>
</feature>
<accession>A0A916JX45</accession>
<sequence>MTGRRAQRKRISVKSLICRIIAAVVVIVGLAMYVWWEMSQTL</sequence>